<name>A0AA38LX14_9TREE</name>
<comment type="caution">
    <text evidence="2">The sequence shown here is derived from an EMBL/GenBank/DDBJ whole genome shotgun (WGS) entry which is preliminary data.</text>
</comment>
<feature type="region of interest" description="Disordered" evidence="1">
    <location>
        <begin position="270"/>
        <end position="309"/>
    </location>
</feature>
<protein>
    <submittedName>
        <fullName evidence="2">Uncharacterized protein</fullName>
    </submittedName>
</protein>
<sequence>MNPLEPATSHHSPPPPLPPISHAHTADATAIDSFHWHLARMVTAQAIEDFRDLGRHNEPTAIMFIMDAAAAVAAHEVGRSVVDIRRLNEFNTLGNRRFGGDWENEWDEVEDLKADSRARRAREALEMEWSAGGTGHVEEAPNGVQPVCLSAGLTSREGWRLTLSRELPLFQSRRTSFFGWRKISIGRRRIGRHAGFSTPPYAPLLNLGVAPPPPQVPRHQHQPLPSAARFPLPPRPAPAPAGNPTCSSSNTVLHPLGPVGEVAAITPGVSPFYQPRSNPTASRHPQVPITPSSSQVVPSGQPSQQASGG</sequence>
<feature type="compositionally biased region" description="Low complexity" evidence="1">
    <location>
        <begin position="1"/>
        <end position="11"/>
    </location>
</feature>
<reference evidence="2" key="1">
    <citation type="journal article" date="2022" name="G3 (Bethesda)">
        <title>High quality genome of the basidiomycete yeast Dioszegia hungarica PDD-24b-2 isolated from cloud water.</title>
        <authorList>
            <person name="Jarrige D."/>
            <person name="Haridas S."/>
            <person name="Bleykasten-Grosshans C."/>
            <person name="Joly M."/>
            <person name="Nadalig T."/>
            <person name="Sancelme M."/>
            <person name="Vuilleumier S."/>
            <person name="Grigoriev I.V."/>
            <person name="Amato P."/>
            <person name="Bringel F."/>
        </authorList>
    </citation>
    <scope>NUCLEOTIDE SEQUENCE</scope>
    <source>
        <strain evidence="2">PDD-24b-2</strain>
    </source>
</reference>
<accession>A0AA38LX14</accession>
<dbReference type="GeneID" id="77729764"/>
<evidence type="ECO:0000256" key="1">
    <source>
        <dbReference type="SAM" id="MobiDB-lite"/>
    </source>
</evidence>
<feature type="compositionally biased region" description="Low complexity" evidence="1">
    <location>
        <begin position="291"/>
        <end position="309"/>
    </location>
</feature>
<proteinExistence type="predicted"/>
<dbReference type="AlphaFoldDB" id="A0AA38LX14"/>
<dbReference type="Proteomes" id="UP001164286">
    <property type="component" value="Unassembled WGS sequence"/>
</dbReference>
<gene>
    <name evidence="2" type="ORF">MKK02DRAFT_39368</name>
</gene>
<dbReference type="EMBL" id="JAKWFO010000001">
    <property type="protein sequence ID" value="KAI9639090.1"/>
    <property type="molecule type" value="Genomic_DNA"/>
</dbReference>
<feature type="region of interest" description="Disordered" evidence="1">
    <location>
        <begin position="1"/>
        <end position="23"/>
    </location>
</feature>
<evidence type="ECO:0000313" key="3">
    <source>
        <dbReference type="Proteomes" id="UP001164286"/>
    </source>
</evidence>
<feature type="compositionally biased region" description="Pro residues" evidence="1">
    <location>
        <begin position="231"/>
        <end position="241"/>
    </location>
</feature>
<evidence type="ECO:0000313" key="2">
    <source>
        <dbReference type="EMBL" id="KAI9639090.1"/>
    </source>
</evidence>
<organism evidence="2 3">
    <name type="scientific">Dioszegia hungarica</name>
    <dbReference type="NCBI Taxonomy" id="4972"/>
    <lineage>
        <taxon>Eukaryota</taxon>
        <taxon>Fungi</taxon>
        <taxon>Dikarya</taxon>
        <taxon>Basidiomycota</taxon>
        <taxon>Agaricomycotina</taxon>
        <taxon>Tremellomycetes</taxon>
        <taxon>Tremellales</taxon>
        <taxon>Bulleribasidiaceae</taxon>
        <taxon>Dioszegia</taxon>
    </lineage>
</organism>
<keyword evidence="3" id="KW-1185">Reference proteome</keyword>
<dbReference type="RefSeq" id="XP_052948867.1">
    <property type="nucleotide sequence ID" value="XM_053090559.1"/>
</dbReference>
<feature type="region of interest" description="Disordered" evidence="1">
    <location>
        <begin position="207"/>
        <end position="250"/>
    </location>
</feature>